<keyword evidence="3" id="KW-1185">Reference proteome</keyword>
<organism evidence="2 3">
    <name type="scientific">Penicillium angulare</name>
    <dbReference type="NCBI Taxonomy" id="116970"/>
    <lineage>
        <taxon>Eukaryota</taxon>
        <taxon>Fungi</taxon>
        <taxon>Dikarya</taxon>
        <taxon>Ascomycota</taxon>
        <taxon>Pezizomycotina</taxon>
        <taxon>Eurotiomycetes</taxon>
        <taxon>Eurotiomycetidae</taxon>
        <taxon>Eurotiales</taxon>
        <taxon>Aspergillaceae</taxon>
        <taxon>Penicillium</taxon>
    </lineage>
</organism>
<dbReference type="Pfam" id="PF20150">
    <property type="entry name" value="2EXR"/>
    <property type="match status" value="1"/>
</dbReference>
<reference evidence="2" key="1">
    <citation type="submission" date="2022-11" db="EMBL/GenBank/DDBJ databases">
        <authorList>
            <person name="Petersen C."/>
        </authorList>
    </citation>
    <scope>NUCLEOTIDE SEQUENCE</scope>
    <source>
        <strain evidence="2">IBT 30069</strain>
    </source>
</reference>
<accession>A0A9W9KBY3</accession>
<dbReference type="OrthoDB" id="3540486at2759"/>
<feature type="domain" description="2EXR" evidence="1">
    <location>
        <begin position="6"/>
        <end position="83"/>
    </location>
</feature>
<gene>
    <name evidence="2" type="ORF">N7456_006716</name>
</gene>
<dbReference type="InterPro" id="IPR045518">
    <property type="entry name" value="2EXR"/>
</dbReference>
<dbReference type="PANTHER" id="PTHR35910">
    <property type="entry name" value="2EXR DOMAIN-CONTAINING PROTEIN"/>
    <property type="match status" value="1"/>
</dbReference>
<evidence type="ECO:0000313" key="2">
    <source>
        <dbReference type="EMBL" id="KAJ5100664.1"/>
    </source>
</evidence>
<protein>
    <recommendedName>
        <fullName evidence="1">2EXR domain-containing protein</fullName>
    </recommendedName>
</protein>
<sequence>MAENSFHLFPRLPTELRLEIWRLCLPNRVWELDIPTAEGLFGNRAKGSYPCNVQCTARLNGLPPVITRVCQESRDVAHESAGIILEDPDEDPPDDACWATDTTDSFADDFWIDLKRGSAHINWNPLYVDFYERSCGSALACIAWESRKLVGQPSIMKEWFTFSCDREEERFDVLDQLPNWRVVMRVVIIHATFWEAAQSGLFGLLGDAPVQIIPVSNEEKVNALYNFADEHRQTPSVEEFQRVPSEVLKQELKDSILTAMGSEKLLSKLDPTIMFRLCTSRCNKPVKHCLLASQGEFGKYNL</sequence>
<evidence type="ECO:0000259" key="1">
    <source>
        <dbReference type="Pfam" id="PF20150"/>
    </source>
</evidence>
<dbReference type="PANTHER" id="PTHR35910:SF1">
    <property type="entry name" value="2EXR DOMAIN-CONTAINING PROTEIN"/>
    <property type="match status" value="1"/>
</dbReference>
<comment type="caution">
    <text evidence="2">The sequence shown here is derived from an EMBL/GenBank/DDBJ whole genome shotgun (WGS) entry which is preliminary data.</text>
</comment>
<proteinExistence type="predicted"/>
<evidence type="ECO:0000313" key="3">
    <source>
        <dbReference type="Proteomes" id="UP001149165"/>
    </source>
</evidence>
<reference evidence="2" key="2">
    <citation type="journal article" date="2023" name="IMA Fungus">
        <title>Comparative genomic study of the Penicillium genus elucidates a diverse pangenome and 15 lateral gene transfer events.</title>
        <authorList>
            <person name="Petersen C."/>
            <person name="Sorensen T."/>
            <person name="Nielsen M.R."/>
            <person name="Sondergaard T.E."/>
            <person name="Sorensen J.L."/>
            <person name="Fitzpatrick D.A."/>
            <person name="Frisvad J.C."/>
            <person name="Nielsen K.L."/>
        </authorList>
    </citation>
    <scope>NUCLEOTIDE SEQUENCE</scope>
    <source>
        <strain evidence="2">IBT 30069</strain>
    </source>
</reference>
<name>A0A9W9KBY3_9EURO</name>
<dbReference type="EMBL" id="JAPQKH010000004">
    <property type="protein sequence ID" value="KAJ5100664.1"/>
    <property type="molecule type" value="Genomic_DNA"/>
</dbReference>
<dbReference type="Proteomes" id="UP001149165">
    <property type="component" value="Unassembled WGS sequence"/>
</dbReference>
<dbReference type="AlphaFoldDB" id="A0A9W9KBY3"/>